<feature type="compositionally biased region" description="Basic and acidic residues" evidence="2">
    <location>
        <begin position="2695"/>
        <end position="2704"/>
    </location>
</feature>
<dbReference type="STRING" id="1043005.A0A074Z962"/>
<keyword evidence="4" id="KW-1185">Reference proteome</keyword>
<accession>A0A074Z962</accession>
<dbReference type="InParanoid" id="A0A074Z962"/>
<feature type="compositionally biased region" description="Basic and acidic residues" evidence="2">
    <location>
        <begin position="4344"/>
        <end position="4353"/>
    </location>
</feature>
<organism evidence="3 4">
    <name type="scientific">Aureobasidium subglaciale (strain EXF-2481)</name>
    <name type="common">Aureobasidium pullulans var. subglaciale</name>
    <dbReference type="NCBI Taxonomy" id="1043005"/>
    <lineage>
        <taxon>Eukaryota</taxon>
        <taxon>Fungi</taxon>
        <taxon>Dikarya</taxon>
        <taxon>Ascomycota</taxon>
        <taxon>Pezizomycotina</taxon>
        <taxon>Dothideomycetes</taxon>
        <taxon>Dothideomycetidae</taxon>
        <taxon>Dothideales</taxon>
        <taxon>Saccotheciaceae</taxon>
        <taxon>Aureobasidium</taxon>
    </lineage>
</organism>
<feature type="region of interest" description="Disordered" evidence="2">
    <location>
        <begin position="1971"/>
        <end position="2027"/>
    </location>
</feature>
<evidence type="ECO:0000313" key="3">
    <source>
        <dbReference type="EMBL" id="KEQ95371.1"/>
    </source>
</evidence>
<feature type="compositionally biased region" description="Basic and acidic residues" evidence="2">
    <location>
        <begin position="3608"/>
        <end position="3618"/>
    </location>
</feature>
<feature type="compositionally biased region" description="Basic and acidic residues" evidence="2">
    <location>
        <begin position="3336"/>
        <end position="3356"/>
    </location>
</feature>
<feature type="region of interest" description="Disordered" evidence="2">
    <location>
        <begin position="2993"/>
        <end position="3037"/>
    </location>
</feature>
<feature type="compositionally biased region" description="Basic and acidic residues" evidence="2">
    <location>
        <begin position="3704"/>
        <end position="3722"/>
    </location>
</feature>
<feature type="region of interest" description="Disordered" evidence="2">
    <location>
        <begin position="1720"/>
        <end position="1748"/>
    </location>
</feature>
<name>A0A074Z962_AURSE</name>
<feature type="region of interest" description="Disordered" evidence="2">
    <location>
        <begin position="1"/>
        <end position="209"/>
    </location>
</feature>
<feature type="compositionally biased region" description="Polar residues" evidence="2">
    <location>
        <begin position="3593"/>
        <end position="3602"/>
    </location>
</feature>
<feature type="coiled-coil region" evidence="1">
    <location>
        <begin position="1067"/>
        <end position="1127"/>
    </location>
</feature>
<feature type="region of interest" description="Disordered" evidence="2">
    <location>
        <begin position="1538"/>
        <end position="1557"/>
    </location>
</feature>
<feature type="compositionally biased region" description="Basic and acidic residues" evidence="2">
    <location>
        <begin position="2009"/>
        <end position="2019"/>
    </location>
</feature>
<keyword evidence="1" id="KW-0175">Coiled coil</keyword>
<feature type="compositionally biased region" description="Basic and acidic residues" evidence="2">
    <location>
        <begin position="4167"/>
        <end position="4179"/>
    </location>
</feature>
<feature type="compositionally biased region" description="Acidic residues" evidence="2">
    <location>
        <begin position="3312"/>
        <end position="3327"/>
    </location>
</feature>
<dbReference type="Proteomes" id="UP000030641">
    <property type="component" value="Unassembled WGS sequence"/>
</dbReference>
<feature type="compositionally biased region" description="Low complexity" evidence="2">
    <location>
        <begin position="2394"/>
        <end position="2403"/>
    </location>
</feature>
<feature type="compositionally biased region" description="Low complexity" evidence="2">
    <location>
        <begin position="2996"/>
        <end position="3008"/>
    </location>
</feature>
<feature type="compositionally biased region" description="Basic and acidic residues" evidence="2">
    <location>
        <begin position="4411"/>
        <end position="4456"/>
    </location>
</feature>
<feature type="compositionally biased region" description="Polar residues" evidence="2">
    <location>
        <begin position="163"/>
        <end position="176"/>
    </location>
</feature>
<dbReference type="GeneID" id="25363970"/>
<feature type="compositionally biased region" description="Basic and acidic residues" evidence="2">
    <location>
        <begin position="3875"/>
        <end position="3894"/>
    </location>
</feature>
<feature type="compositionally biased region" description="Low complexity" evidence="2">
    <location>
        <begin position="3372"/>
        <end position="3389"/>
    </location>
</feature>
<feature type="compositionally biased region" description="Polar residues" evidence="2">
    <location>
        <begin position="3009"/>
        <end position="3023"/>
    </location>
</feature>
<feature type="region of interest" description="Disordered" evidence="2">
    <location>
        <begin position="4247"/>
        <end position="4270"/>
    </location>
</feature>
<feature type="region of interest" description="Disordered" evidence="2">
    <location>
        <begin position="1189"/>
        <end position="1218"/>
    </location>
</feature>
<feature type="region of interest" description="Disordered" evidence="2">
    <location>
        <begin position="3692"/>
        <end position="3752"/>
    </location>
</feature>
<feature type="region of interest" description="Disordered" evidence="2">
    <location>
        <begin position="2394"/>
        <end position="2422"/>
    </location>
</feature>
<feature type="compositionally biased region" description="Polar residues" evidence="2">
    <location>
        <begin position="1929"/>
        <end position="1942"/>
    </location>
</feature>
<dbReference type="PANTHER" id="PTHR23159">
    <property type="entry name" value="CENTROSOMAL PROTEIN 2"/>
    <property type="match status" value="1"/>
</dbReference>
<feature type="compositionally biased region" description="Polar residues" evidence="2">
    <location>
        <begin position="7"/>
        <end position="29"/>
    </location>
</feature>
<dbReference type="RefSeq" id="XP_013343794.1">
    <property type="nucleotide sequence ID" value="XM_013488340.1"/>
</dbReference>
<feature type="region of interest" description="Disordered" evidence="2">
    <location>
        <begin position="3593"/>
        <end position="3618"/>
    </location>
</feature>
<feature type="compositionally biased region" description="Low complexity" evidence="2">
    <location>
        <begin position="1196"/>
        <end position="1207"/>
    </location>
</feature>
<feature type="region of interest" description="Disordered" evidence="2">
    <location>
        <begin position="1908"/>
        <end position="1942"/>
    </location>
</feature>
<feature type="coiled-coil region" evidence="1">
    <location>
        <begin position="921"/>
        <end position="955"/>
    </location>
</feature>
<feature type="compositionally biased region" description="Acidic residues" evidence="2">
    <location>
        <begin position="3723"/>
        <end position="3745"/>
    </location>
</feature>
<evidence type="ECO:0000313" key="4">
    <source>
        <dbReference type="Proteomes" id="UP000030641"/>
    </source>
</evidence>
<feature type="region of interest" description="Disordered" evidence="2">
    <location>
        <begin position="4320"/>
        <end position="4353"/>
    </location>
</feature>
<dbReference type="HOGENOM" id="CLU_223650_0_0_1"/>
<feature type="region of interest" description="Disordered" evidence="2">
    <location>
        <begin position="3308"/>
        <end position="3444"/>
    </location>
</feature>
<feature type="region of interest" description="Disordered" evidence="2">
    <location>
        <begin position="3821"/>
        <end position="3846"/>
    </location>
</feature>
<dbReference type="OrthoDB" id="3939516at2759"/>
<feature type="coiled-coil region" evidence="1">
    <location>
        <begin position="3040"/>
        <end position="3200"/>
    </location>
</feature>
<dbReference type="EMBL" id="KL584759">
    <property type="protein sequence ID" value="KEQ95371.1"/>
    <property type="molecule type" value="Genomic_DNA"/>
</dbReference>
<reference evidence="3 4" key="1">
    <citation type="journal article" date="2014" name="BMC Genomics">
        <title>Genome sequencing of four Aureobasidium pullulans varieties: biotechnological potential, stress tolerance, and description of new species.</title>
        <authorList>
            <person name="Gostin Ar C."/>
            <person name="Ohm R.A."/>
            <person name="Kogej T."/>
            <person name="Sonjak S."/>
            <person name="Turk M."/>
            <person name="Zajc J."/>
            <person name="Zalar P."/>
            <person name="Grube M."/>
            <person name="Sun H."/>
            <person name="Han J."/>
            <person name="Sharma A."/>
            <person name="Chiniquy J."/>
            <person name="Ngan C.Y."/>
            <person name="Lipzen A."/>
            <person name="Barry K."/>
            <person name="Grigoriev I.V."/>
            <person name="Gunde-Cimerman N."/>
        </authorList>
    </citation>
    <scope>NUCLEOTIDE SEQUENCE [LARGE SCALE GENOMIC DNA]</scope>
    <source>
        <strain evidence="3 4">EXF-2481</strain>
    </source>
</reference>
<evidence type="ECO:0000256" key="2">
    <source>
        <dbReference type="SAM" id="MobiDB-lite"/>
    </source>
</evidence>
<feature type="compositionally biased region" description="Low complexity" evidence="2">
    <location>
        <begin position="1987"/>
        <end position="2007"/>
    </location>
</feature>
<feature type="compositionally biased region" description="Acidic residues" evidence="2">
    <location>
        <begin position="120"/>
        <end position="138"/>
    </location>
</feature>
<feature type="compositionally biased region" description="Basic and acidic residues" evidence="2">
    <location>
        <begin position="3537"/>
        <end position="3549"/>
    </location>
</feature>
<feature type="region of interest" description="Disordered" evidence="2">
    <location>
        <begin position="4167"/>
        <end position="4200"/>
    </location>
</feature>
<feature type="region of interest" description="Disordered" evidence="2">
    <location>
        <begin position="4411"/>
        <end position="4492"/>
    </location>
</feature>
<feature type="region of interest" description="Disordered" evidence="2">
    <location>
        <begin position="2224"/>
        <end position="2297"/>
    </location>
</feature>
<feature type="compositionally biased region" description="Polar residues" evidence="2">
    <location>
        <begin position="1208"/>
        <end position="1218"/>
    </location>
</feature>
<feature type="compositionally biased region" description="Polar residues" evidence="2">
    <location>
        <begin position="3824"/>
        <end position="3842"/>
    </location>
</feature>
<feature type="compositionally biased region" description="Low complexity" evidence="2">
    <location>
        <begin position="2251"/>
        <end position="2268"/>
    </location>
</feature>
<feature type="compositionally biased region" description="Polar residues" evidence="2">
    <location>
        <begin position="3416"/>
        <end position="3439"/>
    </location>
</feature>
<feature type="region of interest" description="Disordered" evidence="2">
    <location>
        <begin position="3488"/>
        <end position="3521"/>
    </location>
</feature>
<feature type="region of interest" description="Disordered" evidence="2">
    <location>
        <begin position="1478"/>
        <end position="1498"/>
    </location>
</feature>
<feature type="coiled-coil region" evidence="1">
    <location>
        <begin position="425"/>
        <end position="477"/>
    </location>
</feature>
<gene>
    <name evidence="3" type="ORF">AUEXF2481DRAFT_29452</name>
</gene>
<feature type="region of interest" description="Disordered" evidence="2">
    <location>
        <begin position="2683"/>
        <end position="2740"/>
    </location>
</feature>
<feature type="coiled-coil region" evidence="1">
    <location>
        <begin position="1423"/>
        <end position="1450"/>
    </location>
</feature>
<proteinExistence type="predicted"/>
<protein>
    <submittedName>
        <fullName evidence="3">Uncharacterized protein</fullName>
    </submittedName>
</protein>
<feature type="compositionally biased region" description="Polar residues" evidence="2">
    <location>
        <begin position="2283"/>
        <end position="2293"/>
    </location>
</feature>
<dbReference type="OMA" id="TNQHFFS"/>
<feature type="region of interest" description="Disordered" evidence="2">
    <location>
        <begin position="2553"/>
        <end position="2634"/>
    </location>
</feature>
<feature type="region of interest" description="Disordered" evidence="2">
    <location>
        <begin position="290"/>
        <end position="357"/>
    </location>
</feature>
<feature type="compositionally biased region" description="Polar residues" evidence="2">
    <location>
        <begin position="1540"/>
        <end position="1553"/>
    </location>
</feature>
<dbReference type="PANTHER" id="PTHR23159:SF31">
    <property type="entry name" value="CENTROSOME-ASSOCIATED PROTEIN CEP250 ISOFORM X1"/>
    <property type="match status" value="1"/>
</dbReference>
<sequence length="4492" mass="502930">MTDEGDQSLNAGSREQTPSQESRNSTTPTPIVRVTLAEPEQTVEATESSEDSLQAEHETEDDVALPKVRSDFEEAGTDEEPSVIFSGQPTEAETEEDSLLSPSSDRSRLSDIVIGRSFSPEDDDYDNENDHEDEDDDQSVTSSKFSDSDSDEESRGRPRISSRSHSPANTFVTRVANQKELEKSTAKRRRSQEGLPSGAKRKATGERSPLAIEYVTIDRDHDHAEVTSPTDVKVIITDPNAVADLKKCAEKNDWPMSPVDRASSLPQSTQDAVTEAFELQEILKLAEAYNKDGPKHTPPQVPERPGTPNFGMSSADAEAEDEDVNAPNIPGRLTAPSSRRVETGSLGHRRSTSADEAAKAKQTLRAGRVGLIQNDLRRLAVNKHHNVSVWKPEDLWYFMRVQEDRVLSLSKVLGQNKLSIDSEGVADVRAEREAMQDEVERMKSELAVAKVAYEKRVLELENEVKEADAMVKILQGERFEGSLVEAITASPTQLPSEVQEGLDKVSKDVAEMGGMQISMNDNMAKMRSMLDVSQVQEKQILALNVDNAQLRNQIVFFEKQAEKAVQRFLNEQKACGKVTKAYEEHKKETAHLAHRNSTLKALKVQTDLELAGLRGQIEELNDTVSELESMQNATVTIAAPVAASVAEKSEPRVDLLERELETTKLSNKSLAGKVATLEHLLSKSEEKSKRFKELYKSANDQRVWSFAHYATLRQPWPIATREDIAQLIVNVINENRLPGDESVQPAESAIHGRSTGETYSELGQSVPELRLPEQLTRDHVVPWLAADMGVRNIFDEIRALGIYLDGRVEDEILRTLIEQGLCYGNYDVFSTFVFSGRPISREEFVTRLASLIGTLDVLEKRLYKAETDRDLAEKKTSELAQRDHQNQLKLKQNAHDLKKARRAMDTFEKHHGSPSGALEDLIVLQTREADLEADMADLREEVAYYEREMAQVRHEVMSDSDLTITGEETCKITAHRELEAKICTLENEKRELVASFNKKMAGDDPSYGGTADDSVIDRPIDYQPSVHDYWAELNKLREESEQLNRVHEIDSAQLPNSPTCPNCSVMRKQIEKLKKNHKLALKRAEETRESDVIRTMNSAEAFAHGEKAELQSKISELTRQLGDASSETPIPTRPARCDDCAYLSSENTKTKIKLRAAQDMVRHLDHRVFAYSDRADTANKEVVRLQTEVDRLNGQSPSVTSTAPTSAGNSPEQQTQKNNRIKELEVELVKTQQLLTDKIQTTLGGSWGATKLAAVPLDQQEDMWDSFETESNHRKLVKERKELREENAKMHKLLDDFETAAAVWVVGEEVSAEDLDRATNIGLQARLDHLELLKADVGELQKLREKNATLVSEKEALITKAYDLEGVIGYLHGNNSPKCCGAVRNDLEKESEAHAVTKSQLEGALAKANANDDFQTGEGQDPCKVVKQELQTSKERLENITKKFEDAESDHDWKVDVMIKDYESLHTQFKDSEKKLKEALKSTTPDENPDQADINDSGKDVKAELKTVKSQYKELEDAFKVNTGQLDTVRKQLREVNLKASAQNTGGNVTSPNDDSKKLREELEATKTECVKSTKQLQELLDQEKQTTKKLQEDLAKAKVVDQPTNNDKNDPQEQIASLSQQLRESAVKIVNLQHRIGELETTKDTYKLAGDRHLPPPEDDQCKDTIMELIGAQTKLKGLIDTYIMPTPETPGTPIKHPKQNTFTEDVFSVFEKFVLRKDPGAESAPGSPTKASHEVPAPRPIANDDPCGVYKKQLRDVQKQCDAFEMLTLYKEKLLRSEERLGRRDKDLQKAKNMLERVVDDSPHAVRKLLNEAYLANRRQANIIECKEIVAAQHAEEMLALHKRLERLRRPNAPMEELQDENDSKKKKLLDLHDEFHKYKIEKGKQLNFLGSQLSILYTERDGWRADTKGEKKTPVKSLWKPAETAKNASTATKNVSQTASAEAIKLKKAKDDEAIEKINKAILEAHEARKSGVKTSEPASKAVSSESKTADSTSKTTESKSTTAGDEEKKEPKEPEPPLPKLIYEFWPCPPPEKQKIFDEAFEKSEKLYGTPVYITKDRLPHHPKPKPSSLFNEGESLRWKLPKLAKRHWYSDAAEAVVRFPTTEWFLPSFYITMVVLDQLDSESRYAHALIDSVYGRERGPHDWIWSWPVLVAAFFFIYTCWITDSLFCRKPIEIKEAKVEESNLMLPDSSEVEIPPKIDPCKDVKKGLADLKFKYKETEEPKKDDTNANADNATKVPKGTTDKAAADNANKAAADTPAKAATDNSKKSVGTANKPATEASNKIATNNGDPCKTVNDELLATKFRLQDAEDRLQGNKTVIDWKNDKRTPEQWKEVENTKFWEIAGVPGPRRGTTITYEDFQKNGGVEFTRRSSQTAAQLAAQKGASSAAAQAGQRAASANTNSVHWAPGTGAPTTQQFSTGRLFSTPELTGPWPAPTPDYLIEFNTPDNGIFASQQGYGSASSAGPDYTENVFSDPSFNVQPKSNSSLNSVIYGPSSYAGQRLDDTFFSNTPFDEAGFFVPAEISFGGTGLSGGLDDLGSYVNSLQGQRGSATTASASDAGFRPKDPPGQAGKNPESAKEGVEPPRTPPGQIGKNSAIAKRGVESPHTPPGQITPPHGDAYDGTPINSSIQKTPSEWVDYLNARQSKSPKIKQTPALPFIYPATDDTKLSYAEFVNRLHSPESAGNSPSKIETKPVEESKSAAPSKPAETSEDSPFNGSGAFDPQTPPPRIPPQYRDGFFQRLQTNEVCCEHEYEWKAARGSLLKNPSEYVQETPRECVHGGTYRIRANNLSSPRAKALRVGVDANDIIMCPTAATPEALSAAWTKFLHKYPNVILYLGEFNEKEMKFGVNASINVHNFIAQRQAIAKKNKVKYPSLIELSLWRAENGFLPPAESEVAILADIVDRRRIDLTQSVRGTDSELSSLIGQYQYTPSNNIPGAFSQIPEAVRNPGSVNQQQPASRGYVAPTYPPGSFWQLPEELRNPGFIPTVRNPTATSPTSNASSYSISRPTMSGSNIDLSGTPGFKILRPRGEDPCKDVKERLEATQKELDFLKDQEDCDEVKKRVKELHEQLSALKILYDPVRTQLTNTEAELEKEKKAHEEAKAQLALADPKTIKTNGDQLAAVKAVEDKLKAAEKEATKKLEDAETEAKKWKKQDAESRKALELEKNRAAPSKKQVEEQIEEQVKERVKEEAKKHVKVQIKQVEVVRPVNKSSWTRFLITLALSTFLGIKYYDNYILGFTPLHEGSALSVTDIIWYDFVELFRDNSGLITTLGASTVGVLVIYLAWVFCAVFDPYPDSRHRDLDGSDGDESGDSSDDDSNDNGGDNNGGDDKKGDSSKKQTKEDNRPKELNTMSPMPWFPLGIAPGSPQSPKSPQKYSSKNPLSWFSLDIAPDSPKLPKSPRSPKPFKTTRQQTWKHSDISSVSTEPSSTRTADIRTKVHKEKDVSPYCKELEDKIEEYQKEVSQAKRELTAAKSEIKALSEARISPSATAPQAGPKADPKRHPYARSAISSVSNAPEVFESVKEKVKETAEEAEKTVEKKAQRSQSIVSTAAETGKTIVTEGLDILSLGLFGLVKDKVAGLRPQITSSTESSVPEITATKSDENKNSKAELEATKKELEAVKKERDTALKELGDIKKSPDAKKGENELWDGMIKGEADWEDPCKDVKKELALVRKALEQAKGEVEFLRKEKKKRESKQAKEELRRKERIRRQEELGEDYEDEDEDSPDGSDDGDDDFPPAGTIEAKFLVKENMLKIREIQLKEAAEQLKACHEANKALRTRMYDAEDGWAVEREGVNTLDQLNSTWSQRYSRKNLSDQGTQTSPVRLDSTQASSGDADHTECNFKIHALTVERDHLVKDRDEALQKRENCEDRQRQAEQIKQENTLKQDATSQEDLDQVMSQLEAANEKLKAAEEQVDAANKEIADLTAEVMRGSSHGLCLTGGKRKIVEENLADLEKHVEEQRADHRHEIEGLRAANRKLKAEIDVKKDMVEKWKREHYRTKDVIEDLHRKLSKAQTKYEEIKKMEEQAFKEAEVSKKLLDAWQKELKGPSPTLPPNLSSDPDTARYQRLLHDKTRQLEMAIYNKEQVQEWVDWYKTREAENHVECNKTLKVYKEKWDKAQETLFKAAEVNDEMQKVVLIGKNKVLEAEKEKRALAKQVEELTEERASEKKGKKHPSPPEVPSSALQDTRRQIRLVEDEARRLEADCNRLARENTQLKQRFEHKIDTLEHAADPKLPVKTAYPTPISGVRKPETDKNKTRPAGIITDFSNLDDPFNDALVTGGLLSAKTPEFNPNRLFDALGLPHSELTPRRKPIPMPIPPFLASTPLTPQGRRRAAERVLTDPKREAELAKERAVNAAYRSAETEFEEWRTDQYALVYSRLRPKLQIPVRNILGQLETLSERSNEERSVKFEESEKKDDKEEAKTPENKKEKQSRIETDQSQKSDDSSGESLDDEEHAKRFLPTPFPKKPRFPGATGYQSPD</sequence>
<feature type="region of interest" description="Disordered" evidence="2">
    <location>
        <begin position="3875"/>
        <end position="3897"/>
    </location>
</feature>
<evidence type="ECO:0000256" key="1">
    <source>
        <dbReference type="SAM" id="Coils"/>
    </source>
</evidence>
<feature type="coiled-coil region" evidence="1">
    <location>
        <begin position="1273"/>
        <end position="1300"/>
    </location>
</feature>
<feature type="region of interest" description="Disordered" evidence="2">
    <location>
        <begin position="3537"/>
        <end position="3557"/>
    </location>
</feature>